<protein>
    <submittedName>
        <fullName evidence="3">Uncharacterized protein</fullName>
    </submittedName>
</protein>
<keyword evidence="2" id="KW-0472">Membrane</keyword>
<evidence type="ECO:0000256" key="1">
    <source>
        <dbReference type="SAM" id="MobiDB-lite"/>
    </source>
</evidence>
<dbReference type="EMBL" id="ML170208">
    <property type="protein sequence ID" value="TDL18415.1"/>
    <property type="molecule type" value="Genomic_DNA"/>
</dbReference>
<dbReference type="VEuPathDB" id="FungiDB:BD410DRAFT_900866"/>
<dbReference type="Proteomes" id="UP000294933">
    <property type="component" value="Unassembled WGS sequence"/>
</dbReference>
<keyword evidence="2" id="KW-0812">Transmembrane</keyword>
<feature type="region of interest" description="Disordered" evidence="1">
    <location>
        <begin position="656"/>
        <end position="754"/>
    </location>
</feature>
<name>A0A4Y7PTC3_9AGAM</name>
<feature type="transmembrane region" description="Helical" evidence="2">
    <location>
        <begin position="113"/>
        <end position="136"/>
    </location>
</feature>
<keyword evidence="2" id="KW-1133">Transmembrane helix</keyword>
<evidence type="ECO:0000313" key="3">
    <source>
        <dbReference type="EMBL" id="TDL18415.1"/>
    </source>
</evidence>
<organism evidence="3 4">
    <name type="scientific">Rickenella mellea</name>
    <dbReference type="NCBI Taxonomy" id="50990"/>
    <lineage>
        <taxon>Eukaryota</taxon>
        <taxon>Fungi</taxon>
        <taxon>Dikarya</taxon>
        <taxon>Basidiomycota</taxon>
        <taxon>Agaricomycotina</taxon>
        <taxon>Agaricomycetes</taxon>
        <taxon>Hymenochaetales</taxon>
        <taxon>Rickenellaceae</taxon>
        <taxon>Rickenella</taxon>
    </lineage>
</organism>
<feature type="region of interest" description="Disordered" evidence="1">
    <location>
        <begin position="784"/>
        <end position="803"/>
    </location>
</feature>
<feature type="transmembrane region" description="Helical" evidence="2">
    <location>
        <begin position="174"/>
        <end position="192"/>
    </location>
</feature>
<evidence type="ECO:0000256" key="2">
    <source>
        <dbReference type="SAM" id="Phobius"/>
    </source>
</evidence>
<feature type="compositionally biased region" description="Low complexity" evidence="1">
    <location>
        <begin position="784"/>
        <end position="794"/>
    </location>
</feature>
<proteinExistence type="predicted"/>
<gene>
    <name evidence="3" type="ORF">BD410DRAFT_900866</name>
</gene>
<dbReference type="AlphaFoldDB" id="A0A4Y7PTC3"/>
<feature type="compositionally biased region" description="Low complexity" evidence="1">
    <location>
        <begin position="719"/>
        <end position="730"/>
    </location>
</feature>
<evidence type="ECO:0000313" key="4">
    <source>
        <dbReference type="Proteomes" id="UP000294933"/>
    </source>
</evidence>
<sequence length="917" mass="98765">MSVTSIHSSTFSSVASMLISSIKPPTGAISGVVRGLQAVVFVHNALWNTFLNRDPHPPPPLLPPLPPPPTRVLEPFGPYIMSRTTSFPSPAPGGRCHSPSTLSVDNLIPQRSLLVFGMVFSVIVLMGLAIALHLVISRATRRVSPKARSTSFGKPGVMSPSVQSTRFTSTLGTLIRIVAMSCCFYGVIHFVLRPTLGVRLAFNPRAGIMLVDVESTVTVYSLHHIFDAFKNSVGEVVGEWIREQGSAYLKTAVAASKEIIDALTFAATGATSDLVLRETVRCNGAAFDMATETCVFPDAISLDFIRRLRDMIHTTVTAVLAKPEFDIERFLSRTEAMASYVYEVLRFVSLPPLPSTLAPAVPFFIRGVDILLDAFAKAATPLVKCIQYIPLPNLGDLLLVLIGIGFVVNFTSAAFQVIRNSLYGKFSQYTRIAVAQVSAPWLNVEPVSVLAMAFTRVTTSLRTYVGSVPRVASLATSVGLDAVLADNSIRPPHVDAMSLVTSCPSTPDRIVDSTVSPLSSDSTGSCSEASVGLTSFVYIAKNVKAPMEKQRKNALELRIDTTSIVKSVHDDLTASSYSGPSFSDSTSDFSRELTPATSVPDVSLASEDIKLVVPVPSSRQIEVVDRLAVASSASSPATAPLIAPVENEREWTVVTYKKPKRRTHDHDLHQADTPIVPRDPRPRPQALLQTRPQGGPPKPASPAPSCGPSEAIASHVAPKSSKLSLGSLRSNQTSSSGSVWSLPKPANASSNSAMDSPWFTVNVEPATASPMGCLNEAWFPRLPSRKSSPSSPLSGVQEPDAQRSKLLDRAAEEHAEDCYQSVAEVSDPYSYDEHGNFPQTMEPIDLFAQEDRQPVARLPPSSAYGGKTFAALSREDLHDARSFPPETRSQMDLENLFAPTQAGIVVNIPRSTFPSRI</sequence>
<accession>A0A4Y7PTC3</accession>
<keyword evidence="4" id="KW-1185">Reference proteome</keyword>
<reference evidence="3 4" key="1">
    <citation type="submission" date="2018-06" db="EMBL/GenBank/DDBJ databases">
        <title>A transcriptomic atlas of mushroom development highlights an independent origin of complex multicellularity.</title>
        <authorList>
            <consortium name="DOE Joint Genome Institute"/>
            <person name="Krizsan K."/>
            <person name="Almasi E."/>
            <person name="Merenyi Z."/>
            <person name="Sahu N."/>
            <person name="Viragh M."/>
            <person name="Koszo T."/>
            <person name="Mondo S."/>
            <person name="Kiss B."/>
            <person name="Balint B."/>
            <person name="Kues U."/>
            <person name="Barry K."/>
            <person name="Hegedus J.C."/>
            <person name="Henrissat B."/>
            <person name="Johnson J."/>
            <person name="Lipzen A."/>
            <person name="Ohm R."/>
            <person name="Nagy I."/>
            <person name="Pangilinan J."/>
            <person name="Yan J."/>
            <person name="Xiong Y."/>
            <person name="Grigoriev I.V."/>
            <person name="Hibbett D.S."/>
            <person name="Nagy L.G."/>
        </authorList>
    </citation>
    <scope>NUCLEOTIDE SEQUENCE [LARGE SCALE GENOMIC DNA]</scope>
    <source>
        <strain evidence="3 4">SZMC22713</strain>
    </source>
</reference>